<keyword evidence="3" id="KW-0406">Ion transport</keyword>
<reference evidence="3" key="1">
    <citation type="submission" date="2021-02" db="EMBL/GenBank/DDBJ databases">
        <title>Comparative genomics reveals that relaxation of natural selection precedes convergent phenotypic evolution of cavefish.</title>
        <authorList>
            <person name="Peng Z."/>
        </authorList>
    </citation>
    <scope>NUCLEOTIDE SEQUENCE</scope>
    <source>
        <tissue evidence="3">Muscle</tissue>
    </source>
</reference>
<evidence type="ECO:0000313" key="3">
    <source>
        <dbReference type="EMBL" id="KAI7805994.1"/>
    </source>
</evidence>
<accession>A0A9W8C313</accession>
<dbReference type="AlphaFoldDB" id="A0A9W8C313"/>
<dbReference type="GO" id="GO:0034220">
    <property type="term" value="P:monoatomic ion transmembrane transport"/>
    <property type="evidence" value="ECO:0007669"/>
    <property type="project" value="UniProtKB-KW"/>
</dbReference>
<dbReference type="EMBL" id="JAFHDT010000009">
    <property type="protein sequence ID" value="KAI7805994.1"/>
    <property type="molecule type" value="Genomic_DNA"/>
</dbReference>
<feature type="transmembrane region" description="Helical" evidence="2">
    <location>
        <begin position="56"/>
        <end position="78"/>
    </location>
</feature>
<proteinExistence type="predicted"/>
<keyword evidence="2" id="KW-0472">Membrane</keyword>
<gene>
    <name evidence="3" type="ORF">IRJ41_022713</name>
</gene>
<keyword evidence="2" id="KW-0812">Transmembrane</keyword>
<evidence type="ECO:0000256" key="2">
    <source>
        <dbReference type="SAM" id="Phobius"/>
    </source>
</evidence>
<feature type="compositionally biased region" description="Low complexity" evidence="1">
    <location>
        <begin position="11"/>
        <end position="21"/>
    </location>
</feature>
<comment type="caution">
    <text evidence="3">The sequence shown here is derived from an EMBL/GenBank/DDBJ whole genome shotgun (WGS) entry which is preliminary data.</text>
</comment>
<organism evidence="3 4">
    <name type="scientific">Triplophysa rosa</name>
    <name type="common">Cave loach</name>
    <dbReference type="NCBI Taxonomy" id="992332"/>
    <lineage>
        <taxon>Eukaryota</taxon>
        <taxon>Metazoa</taxon>
        <taxon>Chordata</taxon>
        <taxon>Craniata</taxon>
        <taxon>Vertebrata</taxon>
        <taxon>Euteleostomi</taxon>
        <taxon>Actinopterygii</taxon>
        <taxon>Neopterygii</taxon>
        <taxon>Teleostei</taxon>
        <taxon>Ostariophysi</taxon>
        <taxon>Cypriniformes</taxon>
        <taxon>Nemacheilidae</taxon>
        <taxon>Triplophysa</taxon>
    </lineage>
</organism>
<protein>
    <submittedName>
        <fullName evidence="3">Calcium-activated potassium channel subunit alpha-1</fullName>
    </submittedName>
</protein>
<keyword evidence="2" id="KW-1133">Transmembrane helix</keyword>
<keyword evidence="3" id="KW-0813">Transport</keyword>
<evidence type="ECO:0000313" key="4">
    <source>
        <dbReference type="Proteomes" id="UP001059041"/>
    </source>
</evidence>
<sequence length="129" mass="14053">MLAVADGNGSYGSSSRRMSSSNIFNKNPDSSVSISKMDVIIPFSPDVPCDNNGQRMWWAFLASSMVTFFGGLFIILMWRTLKYLWTVCCHCKIKNKLTRTAALPGMVSVMGSSAEAGHVEQAGETEGMS</sequence>
<name>A0A9W8C313_TRIRA</name>
<feature type="region of interest" description="Disordered" evidence="1">
    <location>
        <begin position="1"/>
        <end position="24"/>
    </location>
</feature>
<keyword evidence="4" id="KW-1185">Reference proteome</keyword>
<evidence type="ECO:0000256" key="1">
    <source>
        <dbReference type="SAM" id="MobiDB-lite"/>
    </source>
</evidence>
<dbReference type="Proteomes" id="UP001059041">
    <property type="component" value="Linkage Group LG9"/>
</dbReference>
<keyword evidence="3" id="KW-0407">Ion channel</keyword>